<dbReference type="PANTHER" id="PTHR30576">
    <property type="entry name" value="COLANIC BIOSYNTHESIS UDP-GLUCOSE LIPID CARRIER TRANSFERASE"/>
    <property type="match status" value="1"/>
</dbReference>
<dbReference type="EMBL" id="BSNG01000001">
    <property type="protein sequence ID" value="GLQ09296.1"/>
    <property type="molecule type" value="Genomic_DNA"/>
</dbReference>
<keyword evidence="6 9" id="KW-1133">Transmembrane helix</keyword>
<evidence type="ECO:0000256" key="2">
    <source>
        <dbReference type="ARBA" id="ARBA00006464"/>
    </source>
</evidence>
<reference evidence="11" key="1">
    <citation type="journal article" date="2014" name="Int. J. Syst. Evol. Microbiol.">
        <title>Complete genome of a new Firmicutes species belonging to the dominant human colonic microbiota ('Ruminococcus bicirculans') reveals two chromosomes and a selective capacity to utilize plant glucans.</title>
        <authorList>
            <consortium name="NISC Comparative Sequencing Program"/>
            <person name="Wegmann U."/>
            <person name="Louis P."/>
            <person name="Goesmann A."/>
            <person name="Henrissat B."/>
            <person name="Duncan S.H."/>
            <person name="Flint H.J."/>
        </authorList>
    </citation>
    <scope>NUCLEOTIDE SEQUENCE</scope>
    <source>
        <strain evidence="11">NBRC 103855</strain>
    </source>
</reference>
<evidence type="ECO:0000256" key="3">
    <source>
        <dbReference type="ARBA" id="ARBA00022475"/>
    </source>
</evidence>
<proteinExistence type="inferred from homology"/>
<comment type="caution">
    <text evidence="11">The sequence shown here is derived from an EMBL/GenBank/DDBJ whole genome shotgun (WGS) entry which is preliminary data.</text>
</comment>
<reference evidence="11" key="2">
    <citation type="submission" date="2023-01" db="EMBL/GenBank/DDBJ databases">
        <title>Draft genome sequence of Devosia yakushimensis strain NBRC 103855.</title>
        <authorList>
            <person name="Sun Q."/>
            <person name="Mori K."/>
        </authorList>
    </citation>
    <scope>NUCLEOTIDE SEQUENCE</scope>
    <source>
        <strain evidence="11">NBRC 103855</strain>
    </source>
</reference>
<gene>
    <name evidence="11" type="primary">exoY</name>
    <name evidence="11" type="ORF">GCM10007913_12280</name>
</gene>
<dbReference type="InterPro" id="IPR003362">
    <property type="entry name" value="Bact_transf"/>
</dbReference>
<sequence length="223" mass="25396">MSIVNAGLDLSNIESQTKSPKGGALKRAFDVTIASIMLFCALPAIFFITVIMFSTDRGPVFFAHERVGHRGKKFRCLKFRSMIVNSKEALERHLEMFPLAREEWDATQKLRNDPRITRLGKFLRDTSLDELPQLINIIRGDMSLVGPRPIVQDEIVRYANDITAYASMRPGLTGLWQVSGRSDVDYDQRVRLDAEYARNWSFIGDVVIMLRTVKVVLMRTGSR</sequence>
<evidence type="ECO:0000256" key="7">
    <source>
        <dbReference type="ARBA" id="ARBA00023136"/>
    </source>
</evidence>
<feature type="domain" description="Bacterial sugar transferase" evidence="10">
    <location>
        <begin position="26"/>
        <end position="217"/>
    </location>
</feature>
<keyword evidence="7 9" id="KW-0472">Membrane</keyword>
<keyword evidence="4" id="KW-0808">Transferase</keyword>
<keyword evidence="12" id="KW-1185">Reference proteome</keyword>
<dbReference type="PANTHER" id="PTHR30576:SF4">
    <property type="entry name" value="UNDECAPRENYL-PHOSPHATE GALACTOSE PHOSPHOTRANSFERASE"/>
    <property type="match status" value="1"/>
</dbReference>
<organism evidence="11 12">
    <name type="scientific">Devosia yakushimensis</name>
    <dbReference type="NCBI Taxonomy" id="470028"/>
    <lineage>
        <taxon>Bacteria</taxon>
        <taxon>Pseudomonadati</taxon>
        <taxon>Pseudomonadota</taxon>
        <taxon>Alphaproteobacteria</taxon>
        <taxon>Hyphomicrobiales</taxon>
        <taxon>Devosiaceae</taxon>
        <taxon>Devosia</taxon>
    </lineage>
</organism>
<evidence type="ECO:0000256" key="8">
    <source>
        <dbReference type="ARBA" id="ARBA00023169"/>
    </source>
</evidence>
<evidence type="ECO:0000256" key="4">
    <source>
        <dbReference type="ARBA" id="ARBA00022679"/>
    </source>
</evidence>
<comment type="subcellular location">
    <subcellularLocation>
        <location evidence="1">Cell membrane</location>
    </subcellularLocation>
</comment>
<evidence type="ECO:0000313" key="11">
    <source>
        <dbReference type="EMBL" id="GLQ09296.1"/>
    </source>
</evidence>
<protein>
    <submittedName>
        <fullName evidence="11">Exopolysaccharide biosynthesis protein</fullName>
    </submittedName>
</protein>
<dbReference type="Proteomes" id="UP001161406">
    <property type="component" value="Unassembled WGS sequence"/>
</dbReference>
<evidence type="ECO:0000256" key="5">
    <source>
        <dbReference type="ARBA" id="ARBA00022692"/>
    </source>
</evidence>
<dbReference type="RefSeq" id="WP_284388932.1">
    <property type="nucleotide sequence ID" value="NZ_BSNG01000001.1"/>
</dbReference>
<keyword evidence="5 9" id="KW-0812">Transmembrane</keyword>
<evidence type="ECO:0000313" key="12">
    <source>
        <dbReference type="Proteomes" id="UP001161406"/>
    </source>
</evidence>
<keyword evidence="8" id="KW-0270">Exopolysaccharide synthesis</keyword>
<name>A0ABQ5UFF3_9HYPH</name>
<evidence type="ECO:0000256" key="9">
    <source>
        <dbReference type="SAM" id="Phobius"/>
    </source>
</evidence>
<evidence type="ECO:0000256" key="1">
    <source>
        <dbReference type="ARBA" id="ARBA00004236"/>
    </source>
</evidence>
<comment type="similarity">
    <text evidence="2">Belongs to the bacterial sugar transferase family.</text>
</comment>
<keyword evidence="3" id="KW-1003">Cell membrane</keyword>
<accession>A0ABQ5UFF3</accession>
<evidence type="ECO:0000259" key="10">
    <source>
        <dbReference type="Pfam" id="PF02397"/>
    </source>
</evidence>
<dbReference type="Pfam" id="PF02397">
    <property type="entry name" value="Bac_transf"/>
    <property type="match status" value="1"/>
</dbReference>
<evidence type="ECO:0000256" key="6">
    <source>
        <dbReference type="ARBA" id="ARBA00022989"/>
    </source>
</evidence>
<feature type="transmembrane region" description="Helical" evidence="9">
    <location>
        <begin position="28"/>
        <end position="53"/>
    </location>
</feature>